<accession>A0A838ZMK9</accession>
<evidence type="ECO:0008006" key="4">
    <source>
        <dbReference type="Google" id="ProtNLM"/>
    </source>
</evidence>
<reference evidence="2 3" key="1">
    <citation type="submission" date="2020-07" db="EMBL/GenBank/DDBJ databases">
        <title>Moheibacter lacus sp. nov., a member of the family Flavobacteriaceae isolated from freshwater lake sediment.</title>
        <authorList>
            <person name="Liu Y."/>
        </authorList>
    </citation>
    <scope>NUCLEOTIDE SEQUENCE [LARGE SCALE GENOMIC DNA]</scope>
    <source>
        <strain evidence="2 3">BDHS18</strain>
    </source>
</reference>
<protein>
    <recommendedName>
        <fullName evidence="4">CarboxypepD_reg-like domain-containing protein</fullName>
    </recommendedName>
</protein>
<comment type="caution">
    <text evidence="2">The sequence shown here is derived from an EMBL/GenBank/DDBJ whole genome shotgun (WGS) entry which is preliminary data.</text>
</comment>
<dbReference type="SUPFAM" id="SSF49464">
    <property type="entry name" value="Carboxypeptidase regulatory domain-like"/>
    <property type="match status" value="1"/>
</dbReference>
<organism evidence="2 3">
    <name type="scientific">Moheibacter lacus</name>
    <dbReference type="NCBI Taxonomy" id="2745851"/>
    <lineage>
        <taxon>Bacteria</taxon>
        <taxon>Pseudomonadati</taxon>
        <taxon>Bacteroidota</taxon>
        <taxon>Flavobacteriia</taxon>
        <taxon>Flavobacteriales</taxon>
        <taxon>Weeksellaceae</taxon>
        <taxon>Moheibacter</taxon>
    </lineage>
</organism>
<feature type="signal peptide" evidence="1">
    <location>
        <begin position="1"/>
        <end position="19"/>
    </location>
</feature>
<evidence type="ECO:0000313" key="3">
    <source>
        <dbReference type="Proteomes" id="UP000552241"/>
    </source>
</evidence>
<feature type="chain" id="PRO_5032306551" description="CarboxypepD_reg-like domain-containing protein" evidence="1">
    <location>
        <begin position="20"/>
        <end position="263"/>
    </location>
</feature>
<gene>
    <name evidence="2" type="ORF">HU137_08335</name>
</gene>
<dbReference type="RefSeq" id="WP_182043385.1">
    <property type="nucleotide sequence ID" value="NZ_JACDZE010000002.1"/>
</dbReference>
<dbReference type="EMBL" id="JACDZE010000002">
    <property type="protein sequence ID" value="MBA5629774.1"/>
    <property type="molecule type" value="Genomic_DNA"/>
</dbReference>
<sequence>MRLPVFFLFAILIFSQIQAQEKIVHGVIIIDLNDASPEGIYITNSRTKFTTITDLTGSFSLRAEAGDSLLIQSTFYESRRFYLTENLMKKDFLNIHLNIQPIALDEAVIMPKLTGFLDIDAANYKPGKDPIADLYKELGVNPDASKLRDSSDFTMWKDVSPFHLNVDKLYEVFSGDLRRRQNLYAFEGRETKILHIREYFGDEYFMNELQIPQEKIREFVYFSYETTKIPTFYANGNFLNIMKELSNMAPVYLSRLNAWQHNN</sequence>
<keyword evidence="1" id="KW-0732">Signal</keyword>
<dbReference type="Proteomes" id="UP000552241">
    <property type="component" value="Unassembled WGS sequence"/>
</dbReference>
<dbReference type="InterPro" id="IPR008969">
    <property type="entry name" value="CarboxyPept-like_regulatory"/>
</dbReference>
<proteinExistence type="predicted"/>
<evidence type="ECO:0000256" key="1">
    <source>
        <dbReference type="SAM" id="SignalP"/>
    </source>
</evidence>
<evidence type="ECO:0000313" key="2">
    <source>
        <dbReference type="EMBL" id="MBA5629774.1"/>
    </source>
</evidence>
<name>A0A838ZMK9_9FLAO</name>
<keyword evidence="3" id="KW-1185">Reference proteome</keyword>
<dbReference type="AlphaFoldDB" id="A0A838ZMK9"/>